<dbReference type="AlphaFoldDB" id="A0A6S7AP14"/>
<gene>
    <name evidence="2" type="ORF">LMG3441_05562</name>
</gene>
<evidence type="ECO:0000313" key="3">
    <source>
        <dbReference type="Proteomes" id="UP000494269"/>
    </source>
</evidence>
<sequence>MDAHTNTMLIIVVTGVALMLVGFGLRDRNLGMGLMGVGLITALGTILYKAYITFY</sequence>
<feature type="transmembrane region" description="Helical" evidence="1">
    <location>
        <begin position="6"/>
        <end position="25"/>
    </location>
</feature>
<name>A0A6S7AP14_9BURK</name>
<reference evidence="2 3" key="1">
    <citation type="submission" date="2020-04" db="EMBL/GenBank/DDBJ databases">
        <authorList>
            <person name="De Canck E."/>
        </authorList>
    </citation>
    <scope>NUCLEOTIDE SEQUENCE [LARGE SCALE GENOMIC DNA]</scope>
    <source>
        <strain evidence="2 3">LMG 3441</strain>
    </source>
</reference>
<dbReference type="EMBL" id="CADIJQ010000013">
    <property type="protein sequence ID" value="CAB3740329.1"/>
    <property type="molecule type" value="Genomic_DNA"/>
</dbReference>
<keyword evidence="1" id="KW-0812">Transmembrane</keyword>
<accession>A0A6S7AP14</accession>
<dbReference type="RefSeq" id="WP_175171640.1">
    <property type="nucleotide sequence ID" value="NZ_CADIJQ010000013.1"/>
</dbReference>
<feature type="transmembrane region" description="Helical" evidence="1">
    <location>
        <begin position="32"/>
        <end position="52"/>
    </location>
</feature>
<keyword evidence="1" id="KW-1133">Transmembrane helix</keyword>
<organism evidence="2 3">
    <name type="scientific">Achromobacter kerstersii</name>
    <dbReference type="NCBI Taxonomy" id="1353890"/>
    <lineage>
        <taxon>Bacteria</taxon>
        <taxon>Pseudomonadati</taxon>
        <taxon>Pseudomonadota</taxon>
        <taxon>Betaproteobacteria</taxon>
        <taxon>Burkholderiales</taxon>
        <taxon>Alcaligenaceae</taxon>
        <taxon>Achromobacter</taxon>
    </lineage>
</organism>
<dbReference type="Proteomes" id="UP000494269">
    <property type="component" value="Unassembled WGS sequence"/>
</dbReference>
<evidence type="ECO:0000313" key="2">
    <source>
        <dbReference type="EMBL" id="CAB3740329.1"/>
    </source>
</evidence>
<keyword evidence="3" id="KW-1185">Reference proteome</keyword>
<evidence type="ECO:0000256" key="1">
    <source>
        <dbReference type="SAM" id="Phobius"/>
    </source>
</evidence>
<proteinExistence type="predicted"/>
<keyword evidence="1" id="KW-0472">Membrane</keyword>
<protein>
    <submittedName>
        <fullName evidence="2">Uncharacterized protein</fullName>
    </submittedName>
</protein>